<dbReference type="GO" id="GO:0016018">
    <property type="term" value="F:cyclosporin A binding"/>
    <property type="evidence" value="ECO:0007669"/>
    <property type="project" value="TreeGrafter"/>
</dbReference>
<dbReference type="AlphaFoldDB" id="A0AAD5SV71"/>
<evidence type="ECO:0000313" key="11">
    <source>
        <dbReference type="Proteomes" id="UP001211907"/>
    </source>
</evidence>
<dbReference type="FunFam" id="1.25.40.10:FF:000029">
    <property type="entry name" value="peptidyl-prolyl cis-trans isomerase D"/>
    <property type="match status" value="1"/>
</dbReference>
<keyword evidence="6" id="KW-0697">Rotamase</keyword>
<accession>A0AAD5SV71</accession>
<dbReference type="SUPFAM" id="SSF50891">
    <property type="entry name" value="Cyclophilin-like"/>
    <property type="match status" value="1"/>
</dbReference>
<evidence type="ECO:0000259" key="9">
    <source>
        <dbReference type="PROSITE" id="PS50072"/>
    </source>
</evidence>
<comment type="caution">
    <text evidence="10">The sequence shown here is derived from an EMBL/GenBank/DDBJ whole genome shotgun (WGS) entry which is preliminary data.</text>
</comment>
<evidence type="ECO:0000256" key="4">
    <source>
        <dbReference type="ARBA" id="ARBA00022737"/>
    </source>
</evidence>
<keyword evidence="4" id="KW-0677">Repeat</keyword>
<dbReference type="InterPro" id="IPR019734">
    <property type="entry name" value="TPR_rpt"/>
</dbReference>
<name>A0AAD5SV71_9FUNG</name>
<dbReference type="InterPro" id="IPR002130">
    <property type="entry name" value="Cyclophilin-type_PPIase_dom"/>
</dbReference>
<keyword evidence="11" id="KW-1185">Reference proteome</keyword>
<dbReference type="GO" id="GO:0003755">
    <property type="term" value="F:peptidyl-prolyl cis-trans isomerase activity"/>
    <property type="evidence" value="ECO:0007669"/>
    <property type="project" value="UniProtKB-KW"/>
</dbReference>
<comment type="catalytic activity">
    <reaction evidence="1">
        <text>[protein]-peptidylproline (omega=180) = [protein]-peptidylproline (omega=0)</text>
        <dbReference type="Rhea" id="RHEA:16237"/>
        <dbReference type="Rhea" id="RHEA-COMP:10747"/>
        <dbReference type="Rhea" id="RHEA-COMP:10748"/>
        <dbReference type="ChEBI" id="CHEBI:83833"/>
        <dbReference type="ChEBI" id="CHEBI:83834"/>
        <dbReference type="EC" id="5.2.1.8"/>
    </reaction>
</comment>
<keyword evidence="5 8" id="KW-0802">TPR repeat</keyword>
<dbReference type="GO" id="GO:0005737">
    <property type="term" value="C:cytoplasm"/>
    <property type="evidence" value="ECO:0007669"/>
    <property type="project" value="TreeGrafter"/>
</dbReference>
<dbReference type="EMBL" id="JADGJH010002243">
    <property type="protein sequence ID" value="KAJ3101105.1"/>
    <property type="molecule type" value="Genomic_DNA"/>
</dbReference>
<dbReference type="Gene3D" id="1.20.1050.130">
    <property type="match status" value="1"/>
</dbReference>
<evidence type="ECO:0000256" key="1">
    <source>
        <dbReference type="ARBA" id="ARBA00000971"/>
    </source>
</evidence>
<dbReference type="InterPro" id="IPR020892">
    <property type="entry name" value="Cyclophilin-type_PPIase_CS"/>
</dbReference>
<dbReference type="PRINTS" id="PR00153">
    <property type="entry name" value="CSAPPISMRASE"/>
</dbReference>
<gene>
    <name evidence="10" type="ORF">HK100_004599</name>
</gene>
<dbReference type="PROSITE" id="PS00170">
    <property type="entry name" value="CSA_PPIASE_1"/>
    <property type="match status" value="1"/>
</dbReference>
<evidence type="ECO:0000256" key="5">
    <source>
        <dbReference type="ARBA" id="ARBA00022803"/>
    </source>
</evidence>
<reference evidence="10" key="1">
    <citation type="submission" date="2020-05" db="EMBL/GenBank/DDBJ databases">
        <title>Phylogenomic resolution of chytrid fungi.</title>
        <authorList>
            <person name="Stajich J.E."/>
            <person name="Amses K."/>
            <person name="Simmons R."/>
            <person name="Seto K."/>
            <person name="Myers J."/>
            <person name="Bonds A."/>
            <person name="Quandt C.A."/>
            <person name="Barry K."/>
            <person name="Liu P."/>
            <person name="Grigoriev I."/>
            <person name="Longcore J.E."/>
            <person name="James T.Y."/>
        </authorList>
    </citation>
    <scope>NUCLEOTIDE SEQUENCE</scope>
    <source>
        <strain evidence="10">JEL0513</strain>
    </source>
</reference>
<dbReference type="PANTHER" id="PTHR11071">
    <property type="entry name" value="PEPTIDYL-PROLYL CIS-TRANS ISOMERASE"/>
    <property type="match status" value="1"/>
</dbReference>
<feature type="repeat" description="TPR" evidence="8">
    <location>
        <begin position="511"/>
        <end position="544"/>
    </location>
</feature>
<dbReference type="SUPFAM" id="SSF47616">
    <property type="entry name" value="GST C-terminal domain-like"/>
    <property type="match status" value="1"/>
</dbReference>
<keyword evidence="7" id="KW-0413">Isomerase</keyword>
<dbReference type="Gene3D" id="2.40.100.10">
    <property type="entry name" value="Cyclophilin-like"/>
    <property type="match status" value="1"/>
</dbReference>
<evidence type="ECO:0000313" key="10">
    <source>
        <dbReference type="EMBL" id="KAJ3101105.1"/>
    </source>
</evidence>
<evidence type="ECO:0000256" key="8">
    <source>
        <dbReference type="PROSITE-ProRule" id="PRU00339"/>
    </source>
</evidence>
<dbReference type="GO" id="GO:0042026">
    <property type="term" value="P:protein refolding"/>
    <property type="evidence" value="ECO:0007669"/>
    <property type="project" value="UniProtKB-ARBA"/>
</dbReference>
<evidence type="ECO:0000256" key="7">
    <source>
        <dbReference type="ARBA" id="ARBA00023235"/>
    </source>
</evidence>
<dbReference type="PROSITE" id="PS50072">
    <property type="entry name" value="CSA_PPIASE_2"/>
    <property type="match status" value="1"/>
</dbReference>
<dbReference type="InterPro" id="IPR029000">
    <property type="entry name" value="Cyclophilin-like_dom_sf"/>
</dbReference>
<dbReference type="FunFam" id="2.40.100.10:FF:000022">
    <property type="entry name" value="Peptidyl-prolyl cis-trans isomerase CYP95"/>
    <property type="match status" value="1"/>
</dbReference>
<dbReference type="SUPFAM" id="SSF48452">
    <property type="entry name" value="TPR-like"/>
    <property type="match status" value="1"/>
</dbReference>
<dbReference type="PANTHER" id="PTHR11071:SF561">
    <property type="entry name" value="PEPTIDYL-PROLYL CIS-TRANS ISOMERASE D-RELATED"/>
    <property type="match status" value="1"/>
</dbReference>
<dbReference type="SMART" id="SM00028">
    <property type="entry name" value="TPR"/>
    <property type="match status" value="2"/>
</dbReference>
<protein>
    <recommendedName>
        <fullName evidence="3">peptidylprolyl isomerase</fullName>
        <ecNumber evidence="3">5.2.1.8</ecNumber>
    </recommendedName>
</protein>
<evidence type="ECO:0000256" key="6">
    <source>
        <dbReference type="ARBA" id="ARBA00023110"/>
    </source>
</evidence>
<sequence length="584" mass="63197">MPFLASSFTKPASEIAIDCTALDAFLEDRSYIVGWTPSQADVAVFEALEPSPPSESDHPHASRWFRHIQSLRKSFTKLPKTGKSLAEYGSFVKAVESSLTYSESTIPAAVGTAVPLFAPSALQIAAAKGGEKPKTWEANVEPTWEDVLDENMAMEDEDEDADADPDSITQSAEKPGAVALAAEVSQNVDLLLPSDDAPNAYAYFDITIADAPAGRIVFELYRSVVPRTVDNFLTLCKGDQVSKVSGKLLAYAGSTFHRVIKGFMCQGGDFTNHNGTGGESIYGEKFDDESFELKHDSAWLLSMANSGKNTNGSQFFITTAPKPHLDNKHVVFGRVLKGVGIVRAMESCETNDDKPTAPIAIASCGEYTPALRLADETAAANSGDTYEDYPEDDGGISAPDAVRIAGEVKNVGTWLFKDGEYALAKGKYEKAVRYLDAVGLDLEDSENVEVSVRKEWVALKVACLLNVAMCALKLSQHVSAISECTNVLATRERLTSRTDGLESVVTRMDAAKALFRRGQARIGVKEYEGAVEDLAAAVALAPEDKVIARELGVARRAVREGEEKVKKMYAKMFGIVKDDVKTEQ</sequence>
<dbReference type="PROSITE" id="PS50005">
    <property type="entry name" value="TPR"/>
    <property type="match status" value="1"/>
</dbReference>
<evidence type="ECO:0000256" key="2">
    <source>
        <dbReference type="ARBA" id="ARBA00002388"/>
    </source>
</evidence>
<dbReference type="InterPro" id="IPR036282">
    <property type="entry name" value="Glutathione-S-Trfase_C_sf"/>
</dbReference>
<feature type="domain" description="PPIase cyclophilin-type" evidence="9">
    <location>
        <begin position="203"/>
        <end position="366"/>
    </location>
</feature>
<evidence type="ECO:0000256" key="3">
    <source>
        <dbReference type="ARBA" id="ARBA00013194"/>
    </source>
</evidence>
<dbReference type="EC" id="5.2.1.8" evidence="3"/>
<dbReference type="Pfam" id="PF00160">
    <property type="entry name" value="Pro_isomerase"/>
    <property type="match status" value="1"/>
</dbReference>
<proteinExistence type="predicted"/>
<dbReference type="Proteomes" id="UP001211907">
    <property type="component" value="Unassembled WGS sequence"/>
</dbReference>
<dbReference type="Gene3D" id="1.25.40.10">
    <property type="entry name" value="Tetratricopeptide repeat domain"/>
    <property type="match status" value="1"/>
</dbReference>
<comment type="function">
    <text evidence="2">PPIases accelerate the folding of proteins. It catalyzes the cis-trans isomerization of proline imidic peptide bonds in oligopeptides.</text>
</comment>
<dbReference type="InterPro" id="IPR011990">
    <property type="entry name" value="TPR-like_helical_dom_sf"/>
</dbReference>
<organism evidence="10 11">
    <name type="scientific">Physocladia obscura</name>
    <dbReference type="NCBI Taxonomy" id="109957"/>
    <lineage>
        <taxon>Eukaryota</taxon>
        <taxon>Fungi</taxon>
        <taxon>Fungi incertae sedis</taxon>
        <taxon>Chytridiomycota</taxon>
        <taxon>Chytridiomycota incertae sedis</taxon>
        <taxon>Chytridiomycetes</taxon>
        <taxon>Chytridiales</taxon>
        <taxon>Chytriomycetaceae</taxon>
        <taxon>Physocladia</taxon>
    </lineage>
</organism>